<organism evidence="3 4">
    <name type="scientific">Thermococcus siculi</name>
    <dbReference type="NCBI Taxonomy" id="72803"/>
    <lineage>
        <taxon>Archaea</taxon>
        <taxon>Methanobacteriati</taxon>
        <taxon>Methanobacteriota</taxon>
        <taxon>Thermococci</taxon>
        <taxon>Thermococcales</taxon>
        <taxon>Thermococcaceae</taxon>
        <taxon>Thermococcus</taxon>
    </lineage>
</organism>
<dbReference type="Gene3D" id="1.50.10.10">
    <property type="match status" value="1"/>
</dbReference>
<dbReference type="InterPro" id="IPR008928">
    <property type="entry name" value="6-hairpin_glycosidase_sf"/>
</dbReference>
<dbReference type="InterPro" id="IPR054491">
    <property type="entry name" value="MGH1-like_GH"/>
</dbReference>
<evidence type="ECO:0000259" key="1">
    <source>
        <dbReference type="Pfam" id="PF14742"/>
    </source>
</evidence>
<dbReference type="OrthoDB" id="7795at2157"/>
<dbReference type="GeneID" id="33316815"/>
<gene>
    <name evidence="3" type="ORF">A3L11_01215</name>
</gene>
<dbReference type="EMBL" id="CP015103">
    <property type="protein sequence ID" value="ASJ07915.1"/>
    <property type="molecule type" value="Genomic_DNA"/>
</dbReference>
<dbReference type="Pfam" id="PF14742">
    <property type="entry name" value="GDE_N_bis"/>
    <property type="match status" value="1"/>
</dbReference>
<dbReference type="InterPro" id="IPR012341">
    <property type="entry name" value="6hp_glycosidase-like_sf"/>
</dbReference>
<evidence type="ECO:0000313" key="3">
    <source>
        <dbReference type="EMBL" id="ASJ07915.1"/>
    </source>
</evidence>
<keyword evidence="3" id="KW-0808">Transferase</keyword>
<keyword evidence="4" id="KW-1185">Reference proteome</keyword>
<evidence type="ECO:0000313" key="4">
    <source>
        <dbReference type="Proteomes" id="UP000250125"/>
    </source>
</evidence>
<dbReference type="AlphaFoldDB" id="A0A2Z2MJX8"/>
<dbReference type="Proteomes" id="UP000250125">
    <property type="component" value="Chromosome"/>
</dbReference>
<dbReference type="RefSeq" id="WP_198300150.1">
    <property type="nucleotide sequence ID" value="NZ_CP015103.1"/>
</dbReference>
<dbReference type="GO" id="GO:0005975">
    <property type="term" value="P:carbohydrate metabolic process"/>
    <property type="evidence" value="ECO:0007669"/>
    <property type="project" value="InterPro"/>
</dbReference>
<dbReference type="SUPFAM" id="SSF48208">
    <property type="entry name" value="Six-hairpin glycosidases"/>
    <property type="match status" value="1"/>
</dbReference>
<feature type="domain" description="Putative glycogen debranching enzyme N-terminal" evidence="1">
    <location>
        <begin position="8"/>
        <end position="127"/>
    </location>
</feature>
<sequence>MRSILAGNGAVVLTDEMGNMGSHYDGFYFLDTRFVRNVRLRVEPEPEFLGTSATFREAVSHFSIPEKAVLVRRRKLDGFYEDRISAYNALNDEVEIKLEYTYEAPLEDIFQVRGFMGLKGEKGTPLREGAHSRGDRRLRVETNMSREDASLKARLKLAPFSKITLYVRFIPEVKDEALDLLGDRKLPLKNPVFTGSIALDDVFERAVENLHALTLHTVYGPVPLAGIPYFACPFGRDAIITSLFLLPYYPEYAAGTLRLFGAIQGRKNDPRSEEEPGKIPHEFRLGELAQSGKIPFGPYYGTVDATPLYVALAGEYLHWTGDMGLLEGIRSNLTRAVEWILEKLRGNGYITYVPGILGNKGWKDSRDAIVDEDGNPAKPPIALVEVQGYAYWALRLAGELEMTELDSEILLREAERLKKRFNRDFWIDGYYALALDGDGEPLRVVSSNMGHLLLTGIAEHEEDIAERLFQPDMLSSYGIRTLGSKERAYNPFSYHRGSVWPHDNALIALGLARIGRTDLAKELADRVFKAAKLMPEKELPELYSGLNELVPVPRANSPQAWSAASVFALVTASLGMEAGDELTVKPAEDARFIIRGVLFRDRRYLIRSNGGVDVEPL</sequence>
<accession>A0A2Z2MJX8</accession>
<proteinExistence type="predicted"/>
<protein>
    <submittedName>
        <fullName evidence="3">Aminotransferase</fullName>
    </submittedName>
</protein>
<name>A0A2Z2MJX8_9EURY</name>
<dbReference type="Pfam" id="PF22422">
    <property type="entry name" value="MGH1-like_GH"/>
    <property type="match status" value="1"/>
</dbReference>
<dbReference type="InterPro" id="IPR032856">
    <property type="entry name" value="GDE_N_bis"/>
</dbReference>
<reference evidence="3 4" key="1">
    <citation type="submission" date="2016-04" db="EMBL/GenBank/DDBJ databases">
        <title>Complete genome sequence of Thermococcus siculi type strain RG-20.</title>
        <authorList>
            <person name="Oger P.M."/>
        </authorList>
    </citation>
    <scope>NUCLEOTIDE SEQUENCE [LARGE SCALE GENOMIC DNA]</scope>
    <source>
        <strain evidence="3 4">RG-20</strain>
    </source>
</reference>
<dbReference type="KEGG" id="tsl:A3L11_01215"/>
<dbReference type="GO" id="GO:0008483">
    <property type="term" value="F:transaminase activity"/>
    <property type="evidence" value="ECO:0007669"/>
    <property type="project" value="UniProtKB-KW"/>
</dbReference>
<keyword evidence="3" id="KW-0032">Aminotransferase</keyword>
<feature type="domain" description="Mannosylglycerate hydrolase MGH1-like glycoside hydrolase" evidence="2">
    <location>
        <begin position="395"/>
        <end position="533"/>
    </location>
</feature>
<evidence type="ECO:0000259" key="2">
    <source>
        <dbReference type="Pfam" id="PF22422"/>
    </source>
</evidence>